<evidence type="ECO:0008006" key="3">
    <source>
        <dbReference type="Google" id="ProtNLM"/>
    </source>
</evidence>
<dbReference type="EMBL" id="CP037920">
    <property type="protein sequence ID" value="QDT95244.1"/>
    <property type="molecule type" value="Genomic_DNA"/>
</dbReference>
<accession>A0A517VQD9</accession>
<evidence type="ECO:0000313" key="2">
    <source>
        <dbReference type="Proteomes" id="UP000318704"/>
    </source>
</evidence>
<evidence type="ECO:0000313" key="1">
    <source>
        <dbReference type="EMBL" id="QDT95244.1"/>
    </source>
</evidence>
<name>A0A517VQD9_9PLAN</name>
<gene>
    <name evidence="1" type="ORF">V144x_06850</name>
</gene>
<organism evidence="1 2">
    <name type="scientific">Gimesia aquarii</name>
    <dbReference type="NCBI Taxonomy" id="2527964"/>
    <lineage>
        <taxon>Bacteria</taxon>
        <taxon>Pseudomonadati</taxon>
        <taxon>Planctomycetota</taxon>
        <taxon>Planctomycetia</taxon>
        <taxon>Planctomycetales</taxon>
        <taxon>Planctomycetaceae</taxon>
        <taxon>Gimesia</taxon>
    </lineage>
</organism>
<dbReference type="RefSeq" id="WP_144981345.1">
    <property type="nucleotide sequence ID" value="NZ_CP037920.1"/>
</dbReference>
<dbReference type="AlphaFoldDB" id="A0A517VQD9"/>
<dbReference type="Proteomes" id="UP000318704">
    <property type="component" value="Chromosome"/>
</dbReference>
<sequence>MNEANEDHIVAHDHSIRHRVEIEESDTCGCFYCCHVFPPSEIEEWIDDGETKAEQTALCPHCGIDSVIGSESGYPINPDLLDRMNRHWF</sequence>
<protein>
    <recommendedName>
        <fullName evidence="3">Cytoplasmic protein</fullName>
    </recommendedName>
</protein>
<dbReference type="KEGG" id="gaw:V144x_06850"/>
<reference evidence="1 2" key="1">
    <citation type="submission" date="2019-03" db="EMBL/GenBank/DDBJ databases">
        <title>Deep-cultivation of Planctomycetes and their phenomic and genomic characterization uncovers novel biology.</title>
        <authorList>
            <person name="Wiegand S."/>
            <person name="Jogler M."/>
            <person name="Boedeker C."/>
            <person name="Pinto D."/>
            <person name="Vollmers J."/>
            <person name="Rivas-Marin E."/>
            <person name="Kohn T."/>
            <person name="Peeters S.H."/>
            <person name="Heuer A."/>
            <person name="Rast P."/>
            <person name="Oberbeckmann S."/>
            <person name="Bunk B."/>
            <person name="Jeske O."/>
            <person name="Meyerdierks A."/>
            <person name="Storesund J.E."/>
            <person name="Kallscheuer N."/>
            <person name="Luecker S."/>
            <person name="Lage O.M."/>
            <person name="Pohl T."/>
            <person name="Merkel B.J."/>
            <person name="Hornburger P."/>
            <person name="Mueller R.-W."/>
            <person name="Bruemmer F."/>
            <person name="Labrenz M."/>
            <person name="Spormann A.M."/>
            <person name="Op den Camp H."/>
            <person name="Overmann J."/>
            <person name="Amann R."/>
            <person name="Jetten M.S.M."/>
            <person name="Mascher T."/>
            <person name="Medema M.H."/>
            <person name="Devos D.P."/>
            <person name="Kaster A.-K."/>
            <person name="Ovreas L."/>
            <person name="Rohde M."/>
            <person name="Galperin M.Y."/>
            <person name="Jogler C."/>
        </authorList>
    </citation>
    <scope>NUCLEOTIDE SEQUENCE [LARGE SCALE GENOMIC DNA]</scope>
    <source>
        <strain evidence="1 2">V144</strain>
    </source>
</reference>
<proteinExistence type="predicted"/>